<proteinExistence type="predicted"/>
<evidence type="ECO:0000256" key="2">
    <source>
        <dbReference type="ARBA" id="ARBA00023125"/>
    </source>
</evidence>
<dbReference type="STRING" id="1550231.SAMN05660662_2950"/>
<feature type="DNA-binding region" description="H-T-H motif" evidence="4">
    <location>
        <begin position="48"/>
        <end position="67"/>
    </location>
</feature>
<gene>
    <name evidence="6" type="ORF">SAMN05660662_2950</name>
</gene>
<dbReference type="Proteomes" id="UP000199406">
    <property type="component" value="Unassembled WGS sequence"/>
</dbReference>
<dbReference type="GO" id="GO:0003700">
    <property type="term" value="F:DNA-binding transcription factor activity"/>
    <property type="evidence" value="ECO:0007669"/>
    <property type="project" value="TreeGrafter"/>
</dbReference>
<protein>
    <submittedName>
        <fullName evidence="6">Transcriptional regulator, TetR family</fullName>
    </submittedName>
</protein>
<dbReference type="Pfam" id="PF00440">
    <property type="entry name" value="TetR_N"/>
    <property type="match status" value="1"/>
</dbReference>
<dbReference type="GO" id="GO:0000976">
    <property type="term" value="F:transcription cis-regulatory region binding"/>
    <property type="evidence" value="ECO:0007669"/>
    <property type="project" value="TreeGrafter"/>
</dbReference>
<dbReference type="Gene3D" id="1.10.357.10">
    <property type="entry name" value="Tetracycline Repressor, domain 2"/>
    <property type="match status" value="1"/>
</dbReference>
<dbReference type="PROSITE" id="PS50977">
    <property type="entry name" value="HTH_TETR_2"/>
    <property type="match status" value="1"/>
</dbReference>
<evidence type="ECO:0000313" key="7">
    <source>
        <dbReference type="Proteomes" id="UP000199406"/>
    </source>
</evidence>
<dbReference type="InterPro" id="IPR001647">
    <property type="entry name" value="HTH_TetR"/>
</dbReference>
<dbReference type="PANTHER" id="PTHR30055:SF234">
    <property type="entry name" value="HTH-TYPE TRANSCRIPTIONAL REGULATOR BETI"/>
    <property type="match status" value="1"/>
</dbReference>
<dbReference type="PANTHER" id="PTHR30055">
    <property type="entry name" value="HTH-TYPE TRANSCRIPTIONAL REGULATOR RUTR"/>
    <property type="match status" value="1"/>
</dbReference>
<organism evidence="6 7">
    <name type="scientific">Blastococcus aurantiacus</name>
    <dbReference type="NCBI Taxonomy" id="1550231"/>
    <lineage>
        <taxon>Bacteria</taxon>
        <taxon>Bacillati</taxon>
        <taxon>Actinomycetota</taxon>
        <taxon>Actinomycetes</taxon>
        <taxon>Geodermatophilales</taxon>
        <taxon>Geodermatophilaceae</taxon>
        <taxon>Blastococcus</taxon>
    </lineage>
</organism>
<evidence type="ECO:0000256" key="3">
    <source>
        <dbReference type="ARBA" id="ARBA00023163"/>
    </source>
</evidence>
<reference evidence="7" key="1">
    <citation type="submission" date="2016-10" db="EMBL/GenBank/DDBJ databases">
        <authorList>
            <person name="Varghese N."/>
            <person name="Submissions S."/>
        </authorList>
    </citation>
    <scope>NUCLEOTIDE SEQUENCE [LARGE SCALE GENOMIC DNA]</scope>
    <source>
        <strain evidence="7">DSM 44268</strain>
    </source>
</reference>
<name>A0A1G7MVE9_9ACTN</name>
<keyword evidence="7" id="KW-1185">Reference proteome</keyword>
<keyword evidence="1" id="KW-0805">Transcription regulation</keyword>
<evidence type="ECO:0000256" key="4">
    <source>
        <dbReference type="PROSITE-ProRule" id="PRU00335"/>
    </source>
</evidence>
<evidence type="ECO:0000313" key="6">
    <source>
        <dbReference type="EMBL" id="SDF65795.1"/>
    </source>
</evidence>
<evidence type="ECO:0000256" key="1">
    <source>
        <dbReference type="ARBA" id="ARBA00023015"/>
    </source>
</evidence>
<dbReference type="InterPro" id="IPR050109">
    <property type="entry name" value="HTH-type_TetR-like_transc_reg"/>
</dbReference>
<keyword evidence="3" id="KW-0804">Transcription</keyword>
<dbReference type="OrthoDB" id="155497at2"/>
<sequence length="247" mass="27447">MRRILSVANIRTVSDLGDRRAQKKAQTRELVRTTAHRLFAERGFDSVTIADVAREADVAVQTVFNHFATKEDLFFDGRAPWVQGVADAVRHRAPGVGPLSALRAHLLEFMTLQLSSLTCPDERCYRETLEASETLRTYERTLVFEAEHRLSDALLDAWRTPVEDGEPTPVDPAITAPLTAAIWLAAVRVLIVENRLRVAEGLEPTEVACTVEVLGDRLLGYMQARSGTFHGLVDRSLTGATEDRRAV</sequence>
<accession>A0A1G7MVE9</accession>
<dbReference type="PRINTS" id="PR00455">
    <property type="entry name" value="HTHTETR"/>
</dbReference>
<dbReference type="SUPFAM" id="SSF46689">
    <property type="entry name" value="Homeodomain-like"/>
    <property type="match status" value="1"/>
</dbReference>
<evidence type="ECO:0000259" key="5">
    <source>
        <dbReference type="PROSITE" id="PS50977"/>
    </source>
</evidence>
<keyword evidence="2 4" id="KW-0238">DNA-binding</keyword>
<dbReference type="InterPro" id="IPR009057">
    <property type="entry name" value="Homeodomain-like_sf"/>
</dbReference>
<dbReference type="AlphaFoldDB" id="A0A1G7MVE9"/>
<feature type="domain" description="HTH tetR-type" evidence="5">
    <location>
        <begin position="25"/>
        <end position="85"/>
    </location>
</feature>
<dbReference type="EMBL" id="FNBT01000005">
    <property type="protein sequence ID" value="SDF65795.1"/>
    <property type="molecule type" value="Genomic_DNA"/>
</dbReference>